<evidence type="ECO:0000256" key="3">
    <source>
        <dbReference type="ARBA" id="ARBA00022679"/>
    </source>
</evidence>
<sequence length="447" mass="51685">MAAGHMYHEMEMNDGQSNPKRLPRFLRQRGDDRHFLERPLVVGISAALLSLFIFTLGFVSGKAGDTSLRSLVGTSTSQSLHLAQEDDRSRLKRPDEGYSYAAGGDDYQQGSGLILDRLMDVLRSQPAVDLEQDYGISPDALTLYPEPLKEKIAIVNVDTRAWEPWNTAVKDMQPQHWGYLNHYLYAEMHGYTFIHSEVPPAPDLHNTWVKVTEQYRLTMQDKYKFVIVLDADMIFTDLRIPMEALLGHWNITKDIAIAGGQDLPYQVDQHGRVNMNTGFVISQNTPKFPSLMEDWINCPTDVKYKECSQWMKNWFHEQSAFSSLIRYDYEDSVREMPAEEVHLGKFLKHYWGGEKVHMKEAALQSFLGDMVSHSVDKLAKHWLKHHEKVYPAMYKKLMRVGEKEEPKKEEPKKEEPKKEEPKKEEPKKEEPKKEESEKKEGDKKEGV</sequence>
<keyword evidence="5" id="KW-0812">Transmembrane</keyword>
<dbReference type="EMBL" id="NKHZ01000029">
    <property type="protein sequence ID" value="PNS19721.1"/>
    <property type="molecule type" value="Genomic_DNA"/>
</dbReference>
<keyword evidence="2" id="KW-0328">Glycosyltransferase</keyword>
<accession>A0A2K1QXE1</accession>
<proteinExistence type="inferred from homology"/>
<protein>
    <recommendedName>
        <fullName evidence="8">Nucleotide-diphospho-sugar transferase domain-containing protein</fullName>
    </recommendedName>
</protein>
<dbReference type="InterPro" id="IPR008630">
    <property type="entry name" value="Glyco_trans_34"/>
</dbReference>
<evidence type="ECO:0000313" key="7">
    <source>
        <dbReference type="Proteomes" id="UP000243797"/>
    </source>
</evidence>
<keyword evidence="5" id="KW-0472">Membrane</keyword>
<feature type="region of interest" description="Disordered" evidence="4">
    <location>
        <begin position="401"/>
        <end position="447"/>
    </location>
</feature>
<gene>
    <name evidence="6" type="ORF">CAC42_7688</name>
</gene>
<keyword evidence="5" id="KW-1133">Transmembrane helix</keyword>
<comment type="similarity">
    <text evidence="1">Belongs to the glycosyltransferase 34 family.</text>
</comment>
<dbReference type="Proteomes" id="UP000243797">
    <property type="component" value="Unassembled WGS sequence"/>
</dbReference>
<dbReference type="GO" id="GO:0016757">
    <property type="term" value="F:glycosyltransferase activity"/>
    <property type="evidence" value="ECO:0007669"/>
    <property type="project" value="UniProtKB-KW"/>
</dbReference>
<evidence type="ECO:0000256" key="2">
    <source>
        <dbReference type="ARBA" id="ARBA00022676"/>
    </source>
</evidence>
<feature type="compositionally biased region" description="Basic and acidic residues" evidence="4">
    <location>
        <begin position="83"/>
        <end position="96"/>
    </location>
</feature>
<reference evidence="6 7" key="1">
    <citation type="submission" date="2017-06" db="EMBL/GenBank/DDBJ databases">
        <title>Draft genome sequence of a variant of Elsinoe murrayae.</title>
        <authorList>
            <person name="Cheng Q."/>
        </authorList>
    </citation>
    <scope>NUCLEOTIDE SEQUENCE [LARGE SCALE GENOMIC DNA]</scope>
    <source>
        <strain evidence="6 7">CQ-2017a</strain>
    </source>
</reference>
<dbReference type="OrthoDB" id="3763672at2759"/>
<dbReference type="GO" id="GO:0006487">
    <property type="term" value="P:protein N-linked glycosylation"/>
    <property type="evidence" value="ECO:0007669"/>
    <property type="project" value="TreeGrafter"/>
</dbReference>
<feature type="region of interest" description="Disordered" evidence="4">
    <location>
        <begin position="1"/>
        <end position="20"/>
    </location>
</feature>
<keyword evidence="7" id="KW-1185">Reference proteome</keyword>
<dbReference type="InParanoid" id="A0A2K1QXE1"/>
<dbReference type="PANTHER" id="PTHR31306">
    <property type="entry name" value="ALPHA-1,6-MANNOSYLTRANSFERASE MNN11-RELATED"/>
    <property type="match status" value="1"/>
</dbReference>
<feature type="transmembrane region" description="Helical" evidence="5">
    <location>
        <begin position="40"/>
        <end position="59"/>
    </location>
</feature>
<dbReference type="GO" id="GO:0000139">
    <property type="term" value="C:Golgi membrane"/>
    <property type="evidence" value="ECO:0007669"/>
    <property type="project" value="TreeGrafter"/>
</dbReference>
<evidence type="ECO:0000256" key="5">
    <source>
        <dbReference type="SAM" id="Phobius"/>
    </source>
</evidence>
<evidence type="ECO:0008006" key="8">
    <source>
        <dbReference type="Google" id="ProtNLM"/>
    </source>
</evidence>
<feature type="compositionally biased region" description="Basic and acidic residues" evidence="4">
    <location>
        <begin position="1"/>
        <end position="11"/>
    </location>
</feature>
<dbReference type="InterPro" id="IPR029044">
    <property type="entry name" value="Nucleotide-diphossugar_trans"/>
</dbReference>
<evidence type="ECO:0000256" key="1">
    <source>
        <dbReference type="ARBA" id="ARBA00005664"/>
    </source>
</evidence>
<keyword evidence="3" id="KW-0808">Transferase</keyword>
<dbReference type="AlphaFoldDB" id="A0A2K1QXE1"/>
<comment type="caution">
    <text evidence="6">The sequence shown here is derived from an EMBL/GenBank/DDBJ whole genome shotgun (WGS) entry which is preliminary data.</text>
</comment>
<evidence type="ECO:0000256" key="4">
    <source>
        <dbReference type="SAM" id="MobiDB-lite"/>
    </source>
</evidence>
<organism evidence="6 7">
    <name type="scientific">Sphaceloma murrayae</name>
    <dbReference type="NCBI Taxonomy" id="2082308"/>
    <lineage>
        <taxon>Eukaryota</taxon>
        <taxon>Fungi</taxon>
        <taxon>Dikarya</taxon>
        <taxon>Ascomycota</taxon>
        <taxon>Pezizomycotina</taxon>
        <taxon>Dothideomycetes</taxon>
        <taxon>Dothideomycetidae</taxon>
        <taxon>Myriangiales</taxon>
        <taxon>Elsinoaceae</taxon>
        <taxon>Sphaceloma</taxon>
    </lineage>
</organism>
<dbReference type="Gene3D" id="3.90.550.10">
    <property type="entry name" value="Spore Coat Polysaccharide Biosynthesis Protein SpsA, Chain A"/>
    <property type="match status" value="1"/>
</dbReference>
<feature type="region of interest" description="Disordered" evidence="4">
    <location>
        <begin position="82"/>
        <end position="104"/>
    </location>
</feature>
<name>A0A2K1QXE1_9PEZI</name>
<evidence type="ECO:0000313" key="6">
    <source>
        <dbReference type="EMBL" id="PNS19721.1"/>
    </source>
</evidence>
<dbReference type="PANTHER" id="PTHR31306:SF3">
    <property type="entry name" value="NUCLEOTIDE-DIPHOSPHO-SUGAR TRANSFERASE DOMAIN-CONTAINING PROTEIN"/>
    <property type="match status" value="1"/>
</dbReference>